<comment type="caution">
    <text evidence="7">The sequence shown here is derived from an EMBL/GenBank/DDBJ whole genome shotgun (WGS) entry which is preliminary data.</text>
</comment>
<feature type="signal peptide" evidence="5">
    <location>
        <begin position="1"/>
        <end position="22"/>
    </location>
</feature>
<keyword evidence="4" id="KW-0624">Polysaccharide degradation</keyword>
<dbReference type="SUPFAM" id="SSF51445">
    <property type="entry name" value="(Trans)glycosidases"/>
    <property type="match status" value="1"/>
</dbReference>
<dbReference type="GO" id="GO:0031176">
    <property type="term" value="F:endo-1,4-beta-xylanase activity"/>
    <property type="evidence" value="ECO:0007669"/>
    <property type="project" value="UniProtKB-ARBA"/>
</dbReference>
<dbReference type="EMBL" id="CM032182">
    <property type="protein sequence ID" value="KAG7097752.1"/>
    <property type="molecule type" value="Genomic_DNA"/>
</dbReference>
<feature type="domain" description="GH10" evidence="6">
    <location>
        <begin position="20"/>
        <end position="126"/>
    </location>
</feature>
<dbReference type="InterPro" id="IPR001000">
    <property type="entry name" value="GH10_dom"/>
</dbReference>
<dbReference type="Gene3D" id="3.20.20.80">
    <property type="entry name" value="Glycosidases"/>
    <property type="match status" value="1"/>
</dbReference>
<dbReference type="RefSeq" id="XP_043014222.1">
    <property type="nucleotide sequence ID" value="XM_043149615.1"/>
</dbReference>
<keyword evidence="8" id="KW-1185">Reference proteome</keyword>
<dbReference type="Proteomes" id="UP001049176">
    <property type="component" value="Chromosome 2"/>
</dbReference>
<evidence type="ECO:0000256" key="4">
    <source>
        <dbReference type="ARBA" id="ARBA00023326"/>
    </source>
</evidence>
<gene>
    <name evidence="7" type="ORF">E1B28_005073</name>
</gene>
<proteinExistence type="inferred from homology"/>
<sequence>MFNVRVSLVSLALLVSFVTTQSTVDTNTAAKAAGKLYFGSATDIPQLSDSAYVQTLSNNKLFGQITPGNSMKWDATEPSRGTFTFTNADRIANLAKANSQLLRGDDLARFSPTFDLLEDRSQLRLA</sequence>
<comment type="similarity">
    <text evidence="1">Belongs to the glycosyl hydrolase 10 (cellulase F) family.</text>
</comment>
<evidence type="ECO:0000256" key="2">
    <source>
        <dbReference type="ARBA" id="ARBA00022801"/>
    </source>
</evidence>
<dbReference type="AlphaFoldDB" id="A0A9P8ADM4"/>
<feature type="chain" id="PRO_5040270005" description="GH10 domain-containing protein" evidence="5">
    <location>
        <begin position="23"/>
        <end position="126"/>
    </location>
</feature>
<name>A0A9P8ADM4_9AGAR</name>
<dbReference type="KEGG" id="more:E1B28_005073"/>
<dbReference type="GO" id="GO:0000272">
    <property type="term" value="P:polysaccharide catabolic process"/>
    <property type="evidence" value="ECO:0007669"/>
    <property type="project" value="UniProtKB-KW"/>
</dbReference>
<dbReference type="GeneID" id="66074149"/>
<evidence type="ECO:0000256" key="1">
    <source>
        <dbReference type="ARBA" id="ARBA00007495"/>
    </source>
</evidence>
<evidence type="ECO:0000256" key="5">
    <source>
        <dbReference type="SAM" id="SignalP"/>
    </source>
</evidence>
<evidence type="ECO:0000259" key="6">
    <source>
        <dbReference type="PROSITE" id="PS51760"/>
    </source>
</evidence>
<accession>A0A9P8ADM4</accession>
<evidence type="ECO:0000313" key="8">
    <source>
        <dbReference type="Proteomes" id="UP001049176"/>
    </source>
</evidence>
<evidence type="ECO:0000313" key="7">
    <source>
        <dbReference type="EMBL" id="KAG7097752.1"/>
    </source>
</evidence>
<keyword evidence="2" id="KW-0378">Hydrolase</keyword>
<dbReference type="OrthoDB" id="3055998at2759"/>
<organism evidence="7 8">
    <name type="scientific">Marasmius oreades</name>
    <name type="common">fairy-ring Marasmius</name>
    <dbReference type="NCBI Taxonomy" id="181124"/>
    <lineage>
        <taxon>Eukaryota</taxon>
        <taxon>Fungi</taxon>
        <taxon>Dikarya</taxon>
        <taxon>Basidiomycota</taxon>
        <taxon>Agaricomycotina</taxon>
        <taxon>Agaricomycetes</taxon>
        <taxon>Agaricomycetidae</taxon>
        <taxon>Agaricales</taxon>
        <taxon>Marasmiineae</taxon>
        <taxon>Marasmiaceae</taxon>
        <taxon>Marasmius</taxon>
    </lineage>
</organism>
<dbReference type="PROSITE" id="PS51760">
    <property type="entry name" value="GH10_2"/>
    <property type="match status" value="1"/>
</dbReference>
<keyword evidence="5" id="KW-0732">Signal</keyword>
<dbReference type="InterPro" id="IPR017853">
    <property type="entry name" value="GH"/>
</dbReference>
<reference evidence="7" key="1">
    <citation type="journal article" date="2021" name="Genome Biol. Evol.">
        <title>The assembled and annotated genome of the fairy-ring fungus Marasmius oreades.</title>
        <authorList>
            <person name="Hiltunen M."/>
            <person name="Ament-Velasquez S.L."/>
            <person name="Johannesson H."/>
        </authorList>
    </citation>
    <scope>NUCLEOTIDE SEQUENCE</scope>
    <source>
        <strain evidence="7">03SP1</strain>
    </source>
</reference>
<dbReference type="Pfam" id="PF00331">
    <property type="entry name" value="Glyco_hydro_10"/>
    <property type="match status" value="1"/>
</dbReference>
<keyword evidence="3" id="KW-0119">Carbohydrate metabolism</keyword>
<protein>
    <recommendedName>
        <fullName evidence="6">GH10 domain-containing protein</fullName>
    </recommendedName>
</protein>
<evidence type="ECO:0000256" key="3">
    <source>
        <dbReference type="ARBA" id="ARBA00023277"/>
    </source>
</evidence>